<dbReference type="AlphaFoldDB" id="A0A8H6U2F9"/>
<dbReference type="Proteomes" id="UP000620124">
    <property type="component" value="Unassembled WGS sequence"/>
</dbReference>
<gene>
    <name evidence="1" type="ORF">MVEN_02501900</name>
</gene>
<protein>
    <recommendedName>
        <fullName evidence="3">F-box domain-containing protein</fullName>
    </recommendedName>
</protein>
<name>A0A8H6U2F9_9AGAR</name>
<dbReference type="OrthoDB" id="3023947at2759"/>
<evidence type="ECO:0000313" key="2">
    <source>
        <dbReference type="Proteomes" id="UP000620124"/>
    </source>
</evidence>
<proteinExistence type="predicted"/>
<reference evidence="1" key="1">
    <citation type="submission" date="2020-05" db="EMBL/GenBank/DDBJ databases">
        <title>Mycena genomes resolve the evolution of fungal bioluminescence.</title>
        <authorList>
            <person name="Tsai I.J."/>
        </authorList>
    </citation>
    <scope>NUCLEOTIDE SEQUENCE</scope>
    <source>
        <strain evidence="1">CCC161011</strain>
    </source>
</reference>
<evidence type="ECO:0008006" key="3">
    <source>
        <dbReference type="Google" id="ProtNLM"/>
    </source>
</evidence>
<organism evidence="1 2">
    <name type="scientific">Mycena venus</name>
    <dbReference type="NCBI Taxonomy" id="2733690"/>
    <lineage>
        <taxon>Eukaryota</taxon>
        <taxon>Fungi</taxon>
        <taxon>Dikarya</taxon>
        <taxon>Basidiomycota</taxon>
        <taxon>Agaricomycotina</taxon>
        <taxon>Agaricomycetes</taxon>
        <taxon>Agaricomycetidae</taxon>
        <taxon>Agaricales</taxon>
        <taxon>Marasmiineae</taxon>
        <taxon>Mycenaceae</taxon>
        <taxon>Mycena</taxon>
    </lineage>
</organism>
<dbReference type="EMBL" id="JACAZI010000034">
    <property type="protein sequence ID" value="KAF7328733.1"/>
    <property type="molecule type" value="Genomic_DNA"/>
</dbReference>
<keyword evidence="2" id="KW-1185">Reference proteome</keyword>
<accession>A0A8H6U2F9</accession>
<sequence length="318" mass="34980">MNNNIAISSSQIGTSRLASLCPELRLTILRHCSPMDLVSLRQLSPFRAILFAHPSCWVTARAALGVPGPVPGTTEVDHARKVFGGGTCIICAAPTDELVLSYGLEIRCCPRCHGTAYRKLPGLMTIPYPQLDSQLDTNPALRWTPFQTTPTGLVCRKSDLAVMTECFRKLQDEDDFNAELEITTMVADQVEALTALQLWQKEYTGSKAVVADANLKFLRDIAAGMRVKCVNLLDCPTIFRVFHAFNRDLTRMGAMDWATIRKQVLAELQSSGVRTPAQCAVHTKVRLTHGCQRCPPGSLGRLTTDAFALAVHTSVMHR</sequence>
<evidence type="ECO:0000313" key="1">
    <source>
        <dbReference type="EMBL" id="KAF7328733.1"/>
    </source>
</evidence>
<comment type="caution">
    <text evidence="1">The sequence shown here is derived from an EMBL/GenBank/DDBJ whole genome shotgun (WGS) entry which is preliminary data.</text>
</comment>